<dbReference type="RefSeq" id="WP_005877621.1">
    <property type="nucleotide sequence ID" value="NZ_CABMNL010000001.1"/>
</dbReference>
<keyword evidence="1" id="KW-0472">Membrane</keyword>
<feature type="transmembrane region" description="Helical" evidence="1">
    <location>
        <begin position="33"/>
        <end position="56"/>
    </location>
</feature>
<feature type="transmembrane region" description="Helical" evidence="1">
    <location>
        <begin position="68"/>
        <end position="88"/>
    </location>
</feature>
<dbReference type="Proteomes" id="UP000003973">
    <property type="component" value="Unassembled WGS sequence"/>
</dbReference>
<sequence>MTTILILIASALIFAWGWHRLYAYNIRKGSRKMVAHLLGFLLGMFPAQFFLYACFVTFPPPEMNTPSTAAVVALWVIFSITVAMLFYLTTRPIPTEDNKGMALQNKKPKI</sequence>
<evidence type="ECO:0000256" key="1">
    <source>
        <dbReference type="SAM" id="Phobius"/>
    </source>
</evidence>
<dbReference type="HOGENOM" id="CLU_2194311_0_0_4"/>
<reference evidence="2" key="1">
    <citation type="submission" date="2011-10" db="EMBL/GenBank/DDBJ databases">
        <title>The Genome Sequence of Oxalobacter formigenes HOxBLS.</title>
        <authorList>
            <consortium name="The Broad Institute Genome Sequencing Platform"/>
            <person name="Earl A."/>
            <person name="Ward D."/>
            <person name="Feldgarden M."/>
            <person name="Gevers D."/>
            <person name="Allison M.J."/>
            <person name="Humphrey S."/>
            <person name="Young S.K."/>
            <person name="Zeng Q."/>
            <person name="Gargeya S."/>
            <person name="Fitzgerald M."/>
            <person name="Haas B."/>
            <person name="Abouelleil A."/>
            <person name="Alvarado L."/>
            <person name="Arachchi H.M."/>
            <person name="Berlin A."/>
            <person name="Brown A."/>
            <person name="Chapman S.B."/>
            <person name="Chen Z."/>
            <person name="Dunbar C."/>
            <person name="Freedman E."/>
            <person name="Gearin G."/>
            <person name="Goldberg J."/>
            <person name="Griggs A."/>
            <person name="Gujja S."/>
            <person name="Heiman D."/>
            <person name="Howarth C."/>
            <person name="Larson L."/>
            <person name="Lui A."/>
            <person name="MacDonald P.J.P."/>
            <person name="Montmayeur A."/>
            <person name="Murphy C."/>
            <person name="Neiman D."/>
            <person name="Pearson M."/>
            <person name="Priest M."/>
            <person name="Roberts A."/>
            <person name="Saif S."/>
            <person name="Shea T."/>
            <person name="Shenoy N."/>
            <person name="Sisk P."/>
            <person name="Stolte C."/>
            <person name="Sykes S."/>
            <person name="Wortman J."/>
            <person name="Nusbaum C."/>
            <person name="Birren B."/>
        </authorList>
    </citation>
    <scope>NUCLEOTIDE SEQUENCE [LARGE SCALE GENOMIC DNA]</scope>
    <source>
        <strain evidence="2">HOxBLS</strain>
    </source>
</reference>
<keyword evidence="3" id="KW-1185">Reference proteome</keyword>
<name>C3X4K4_9BURK</name>
<keyword evidence="1" id="KW-0812">Transmembrane</keyword>
<proteinExistence type="predicted"/>
<gene>
    <name evidence="2" type="ORF">OFAG_01293</name>
</gene>
<dbReference type="AlphaFoldDB" id="C3X4K4"/>
<protein>
    <recommendedName>
        <fullName evidence="4">Transmembrane protein</fullName>
    </recommendedName>
</protein>
<accession>C3X4K4</accession>
<comment type="caution">
    <text evidence="2">The sequence shown here is derived from an EMBL/GenBank/DDBJ whole genome shotgun (WGS) entry which is preliminary data.</text>
</comment>
<evidence type="ECO:0000313" key="2">
    <source>
        <dbReference type="EMBL" id="EEO28140.1"/>
    </source>
</evidence>
<dbReference type="EMBL" id="ACDP02000006">
    <property type="protein sequence ID" value="EEO28140.1"/>
    <property type="molecule type" value="Genomic_DNA"/>
</dbReference>
<evidence type="ECO:0008006" key="4">
    <source>
        <dbReference type="Google" id="ProtNLM"/>
    </source>
</evidence>
<keyword evidence="1" id="KW-1133">Transmembrane helix</keyword>
<organism evidence="2 3">
    <name type="scientific">Oxalobacter paraformigenes</name>
    <dbReference type="NCBI Taxonomy" id="556268"/>
    <lineage>
        <taxon>Bacteria</taxon>
        <taxon>Pseudomonadati</taxon>
        <taxon>Pseudomonadota</taxon>
        <taxon>Betaproteobacteria</taxon>
        <taxon>Burkholderiales</taxon>
        <taxon>Oxalobacteraceae</taxon>
        <taxon>Oxalobacter</taxon>
    </lineage>
</organism>
<evidence type="ECO:0000313" key="3">
    <source>
        <dbReference type="Proteomes" id="UP000003973"/>
    </source>
</evidence>